<evidence type="ECO:0000313" key="5">
    <source>
        <dbReference type="EMBL" id="KAK9720778.1"/>
    </source>
</evidence>
<dbReference type="InterPro" id="IPR036908">
    <property type="entry name" value="RlpA-like_sf"/>
</dbReference>
<dbReference type="Gene3D" id="2.40.40.10">
    <property type="entry name" value="RlpA-like domain"/>
    <property type="match status" value="1"/>
</dbReference>
<feature type="compositionally biased region" description="Polar residues" evidence="2">
    <location>
        <begin position="166"/>
        <end position="176"/>
    </location>
</feature>
<accession>A0ABR2W5G6</accession>
<dbReference type="Pfam" id="PF03330">
    <property type="entry name" value="DPBB_1"/>
    <property type="match status" value="1"/>
</dbReference>
<feature type="domain" description="RlpA-like protein double-psi beta-barrel" evidence="4">
    <location>
        <begin position="83"/>
        <end position="132"/>
    </location>
</feature>
<feature type="compositionally biased region" description="Low complexity" evidence="2">
    <location>
        <begin position="146"/>
        <end position="165"/>
    </location>
</feature>
<evidence type="ECO:0000256" key="2">
    <source>
        <dbReference type="SAM" id="MobiDB-lite"/>
    </source>
</evidence>
<proteinExistence type="predicted"/>
<dbReference type="CDD" id="cd22272">
    <property type="entry name" value="DPBB_EXLX1-like"/>
    <property type="match status" value="1"/>
</dbReference>
<feature type="region of interest" description="Disordered" evidence="2">
    <location>
        <begin position="146"/>
        <end position="205"/>
    </location>
</feature>
<dbReference type="PANTHER" id="PTHR31836:SF21">
    <property type="entry name" value="EXPANSIN-LIKE PROTEIN 7"/>
    <property type="match status" value="1"/>
</dbReference>
<feature type="signal peptide" evidence="3">
    <location>
        <begin position="1"/>
        <end position="21"/>
    </location>
</feature>
<feature type="compositionally biased region" description="Low complexity" evidence="2">
    <location>
        <begin position="191"/>
        <end position="205"/>
    </location>
</feature>
<gene>
    <name evidence="5" type="ORF">K7432_003934</name>
</gene>
<dbReference type="SUPFAM" id="SSF50685">
    <property type="entry name" value="Barwin-like endoglucanases"/>
    <property type="match status" value="1"/>
</dbReference>
<evidence type="ECO:0000313" key="6">
    <source>
        <dbReference type="Proteomes" id="UP001479436"/>
    </source>
</evidence>
<organism evidence="5 6">
    <name type="scientific">Basidiobolus ranarum</name>
    <dbReference type="NCBI Taxonomy" id="34480"/>
    <lineage>
        <taxon>Eukaryota</taxon>
        <taxon>Fungi</taxon>
        <taxon>Fungi incertae sedis</taxon>
        <taxon>Zoopagomycota</taxon>
        <taxon>Entomophthoromycotina</taxon>
        <taxon>Basidiobolomycetes</taxon>
        <taxon>Basidiobolales</taxon>
        <taxon>Basidiobolaceae</taxon>
        <taxon>Basidiobolus</taxon>
    </lineage>
</organism>
<keyword evidence="6" id="KW-1185">Reference proteome</keyword>
<name>A0ABR2W5G6_9FUNG</name>
<dbReference type="InterPro" id="IPR009009">
    <property type="entry name" value="RlpA-like_DPBB"/>
</dbReference>
<protein>
    <recommendedName>
        <fullName evidence="4">RlpA-like protein double-psi beta-barrel domain-containing protein</fullName>
    </recommendedName>
</protein>
<reference evidence="5 6" key="1">
    <citation type="submission" date="2023-04" db="EMBL/GenBank/DDBJ databases">
        <title>Genome of Basidiobolus ranarum AG-B5.</title>
        <authorList>
            <person name="Stajich J.E."/>
            <person name="Carter-House D."/>
            <person name="Gryganskyi A."/>
        </authorList>
    </citation>
    <scope>NUCLEOTIDE SEQUENCE [LARGE SCALE GENOMIC DNA]</scope>
    <source>
        <strain evidence="5 6">AG-B5</strain>
    </source>
</reference>
<sequence length="250" mass="26285">MTAFRYISALATLFALSQVSTAPVQNEGGSLFSKRGSFSGDGTYYNPGLGSCEVVSGPTQLIAALNAPQFGSYPRPRNSPACFSCAMVHGPKGSVKVQIVDTCPSCKEGDLDLSPSAFEHIADLAQGRVHITWNYVTCGDATTNTSNDNSSTISSATSNTIASTSVKSSPTTSYNTDSRKSKQNKPSIILTKDSSTSNKSDTSCSFERRCVNPGQSGEFETCVNGSIDLQMCAEGTVCKADSGDIVCTWA</sequence>
<dbReference type="InterPro" id="IPR051477">
    <property type="entry name" value="Expansin_CellWall"/>
</dbReference>
<evidence type="ECO:0000256" key="1">
    <source>
        <dbReference type="ARBA" id="ARBA00022729"/>
    </source>
</evidence>
<feature type="chain" id="PRO_5045634062" description="RlpA-like protein double-psi beta-barrel domain-containing protein" evidence="3">
    <location>
        <begin position="22"/>
        <end position="250"/>
    </location>
</feature>
<comment type="caution">
    <text evidence="5">The sequence shown here is derived from an EMBL/GenBank/DDBJ whole genome shotgun (WGS) entry which is preliminary data.</text>
</comment>
<evidence type="ECO:0000256" key="3">
    <source>
        <dbReference type="SAM" id="SignalP"/>
    </source>
</evidence>
<keyword evidence="1 3" id="KW-0732">Signal</keyword>
<evidence type="ECO:0000259" key="4">
    <source>
        <dbReference type="Pfam" id="PF03330"/>
    </source>
</evidence>
<dbReference type="EMBL" id="JASJQH010007003">
    <property type="protein sequence ID" value="KAK9720778.1"/>
    <property type="molecule type" value="Genomic_DNA"/>
</dbReference>
<dbReference type="Proteomes" id="UP001479436">
    <property type="component" value="Unassembled WGS sequence"/>
</dbReference>
<dbReference type="PANTHER" id="PTHR31836">
    <property type="match status" value="1"/>
</dbReference>